<keyword evidence="5 6" id="KW-0539">Nucleus</keyword>
<evidence type="ECO:0000313" key="9">
    <source>
        <dbReference type="Proteomes" id="UP001107558"/>
    </source>
</evidence>
<keyword evidence="6" id="KW-0687">Ribonucleoprotein</keyword>
<feature type="compositionally biased region" description="Basic and acidic residues" evidence="7">
    <location>
        <begin position="155"/>
        <end position="166"/>
    </location>
</feature>
<evidence type="ECO:0000256" key="2">
    <source>
        <dbReference type="ARBA" id="ARBA00009418"/>
    </source>
</evidence>
<keyword evidence="3 6" id="KW-0690">Ribosome biogenesis</keyword>
<accession>A0A9J6BN31</accession>
<sequence length="166" mass="19942">MDNSEELSFETLLKLRDEVGLKTYQQFEAEKYYNKNETEQALNRKRKMKESKTNSDDDEAPVEISSKRPFKKNKPSQKWRIEAPRNINPRFLNREVNKKQNQPKNNKNVEILNDGTKFYKTKKVQRTEELVNKFIELKKNGQLEKHLDKRRKKIAGKERKKMNIEK</sequence>
<evidence type="ECO:0000256" key="1">
    <source>
        <dbReference type="ARBA" id="ARBA00004604"/>
    </source>
</evidence>
<dbReference type="EMBL" id="JADBJN010000003">
    <property type="protein sequence ID" value="KAG5671128.1"/>
    <property type="molecule type" value="Genomic_DNA"/>
</dbReference>
<protein>
    <recommendedName>
        <fullName evidence="6">rRNA biogenesis protein RRP36</fullName>
    </recommendedName>
</protein>
<dbReference type="GO" id="GO:0000462">
    <property type="term" value="P:maturation of SSU-rRNA from tricistronic rRNA transcript (SSU-rRNA, 5.8S rRNA, LSU-rRNA)"/>
    <property type="evidence" value="ECO:0007669"/>
    <property type="project" value="TreeGrafter"/>
</dbReference>
<comment type="caution">
    <text evidence="8">The sequence shown here is derived from an EMBL/GenBank/DDBJ whole genome shotgun (WGS) entry which is preliminary data.</text>
</comment>
<dbReference type="PANTHER" id="PTHR21738">
    <property type="entry name" value="RIBOSOMAL RNA PROCESSING PROTEIN 36 HOMOLOG"/>
    <property type="match status" value="1"/>
</dbReference>
<comment type="subcellular location">
    <subcellularLocation>
        <location evidence="1 6">Nucleus</location>
        <location evidence="1 6">Nucleolus</location>
    </subcellularLocation>
</comment>
<evidence type="ECO:0000256" key="6">
    <source>
        <dbReference type="RuleBase" id="RU368027"/>
    </source>
</evidence>
<name>A0A9J6BN31_POLVA</name>
<comment type="function">
    <text evidence="6">Component of the 90S pre-ribosome involved in the maturation of rRNAs. Required for early cleavages of the pre-RNAs in the 40S ribosomal subunit maturation pathway.</text>
</comment>
<dbReference type="GO" id="GO:0005730">
    <property type="term" value="C:nucleolus"/>
    <property type="evidence" value="ECO:0007669"/>
    <property type="project" value="UniProtKB-SubCell"/>
</dbReference>
<dbReference type="PANTHER" id="PTHR21738:SF0">
    <property type="entry name" value="RIBOSOMAL RNA PROCESSING PROTEIN 36 HOMOLOG"/>
    <property type="match status" value="1"/>
</dbReference>
<dbReference type="Proteomes" id="UP001107558">
    <property type="component" value="Chromosome 3"/>
</dbReference>
<gene>
    <name evidence="8" type="ORF">PVAND_001342</name>
</gene>
<feature type="region of interest" description="Disordered" evidence="7">
    <location>
        <begin position="147"/>
        <end position="166"/>
    </location>
</feature>
<keyword evidence="9" id="KW-1185">Reference proteome</keyword>
<dbReference type="Pfam" id="PF06102">
    <property type="entry name" value="RRP36"/>
    <property type="match status" value="1"/>
</dbReference>
<evidence type="ECO:0000256" key="3">
    <source>
        <dbReference type="ARBA" id="ARBA00022517"/>
    </source>
</evidence>
<dbReference type="InterPro" id="IPR009292">
    <property type="entry name" value="RRP36"/>
</dbReference>
<comment type="subunit">
    <text evidence="6">Associates with 90S and pre-40S pre-ribosomal particles.</text>
</comment>
<organism evidence="8 9">
    <name type="scientific">Polypedilum vanderplanki</name>
    <name type="common">Sleeping chironomid midge</name>
    <dbReference type="NCBI Taxonomy" id="319348"/>
    <lineage>
        <taxon>Eukaryota</taxon>
        <taxon>Metazoa</taxon>
        <taxon>Ecdysozoa</taxon>
        <taxon>Arthropoda</taxon>
        <taxon>Hexapoda</taxon>
        <taxon>Insecta</taxon>
        <taxon>Pterygota</taxon>
        <taxon>Neoptera</taxon>
        <taxon>Endopterygota</taxon>
        <taxon>Diptera</taxon>
        <taxon>Nematocera</taxon>
        <taxon>Chironomoidea</taxon>
        <taxon>Chironomidae</taxon>
        <taxon>Chironominae</taxon>
        <taxon>Polypedilum</taxon>
        <taxon>Polypedilum</taxon>
    </lineage>
</organism>
<dbReference type="GO" id="GO:0030686">
    <property type="term" value="C:90S preribosome"/>
    <property type="evidence" value="ECO:0007669"/>
    <property type="project" value="TreeGrafter"/>
</dbReference>
<proteinExistence type="inferred from homology"/>
<evidence type="ECO:0000256" key="7">
    <source>
        <dbReference type="SAM" id="MobiDB-lite"/>
    </source>
</evidence>
<evidence type="ECO:0000256" key="4">
    <source>
        <dbReference type="ARBA" id="ARBA00022552"/>
    </source>
</evidence>
<keyword evidence="4 6" id="KW-0698">rRNA processing</keyword>
<feature type="compositionally biased region" description="Basic residues" evidence="7">
    <location>
        <begin position="68"/>
        <end position="77"/>
    </location>
</feature>
<feature type="compositionally biased region" description="Low complexity" evidence="7">
    <location>
        <begin position="99"/>
        <end position="108"/>
    </location>
</feature>
<evidence type="ECO:0000256" key="5">
    <source>
        <dbReference type="ARBA" id="ARBA00023242"/>
    </source>
</evidence>
<reference evidence="8" key="1">
    <citation type="submission" date="2021-03" db="EMBL/GenBank/DDBJ databases">
        <title>Chromosome level genome of the anhydrobiotic midge Polypedilum vanderplanki.</title>
        <authorList>
            <person name="Yoshida Y."/>
            <person name="Kikawada T."/>
            <person name="Gusev O."/>
        </authorList>
    </citation>
    <scope>NUCLEOTIDE SEQUENCE</scope>
    <source>
        <strain evidence="8">NIAS01</strain>
        <tissue evidence="8">Whole body or cell culture</tissue>
    </source>
</reference>
<feature type="region of interest" description="Disordered" evidence="7">
    <location>
        <begin position="38"/>
        <end position="111"/>
    </location>
</feature>
<dbReference type="OrthoDB" id="448446at2759"/>
<comment type="similarity">
    <text evidence="2 6">Belongs to the RRP36 family.</text>
</comment>
<evidence type="ECO:0000313" key="8">
    <source>
        <dbReference type="EMBL" id="KAG5671128.1"/>
    </source>
</evidence>
<dbReference type="AlphaFoldDB" id="A0A9J6BN31"/>